<sequence>MSNVSAIDDSSNLVTVLLNGDAGDILAGGNGQGGRLSLYPKKANATIPDTAIIDLRSGDGHARIGGGYYQASGQVSGPPVIGVDGTLSVQNKYGNGTVVADGTNGSLLLGDSTDKGAPIRLDPGSGLVRVGGGSAPPPGGGVGQLPQGTNGVVSVQDAARNEVIRLGAASAYMMAGGNGHDGDLALFAKTTGSGAAVTDTTDPSKATIHLGAHAATMRAGGNGQDGDVLLFPRTASSTDVANNANPTIHMDGQKGNITIAGDVILTGAVMSSGGDCAEEFGIDETHPVEPGTVMVIGDEGTLRASDRAYDKRVAGVIAGAGDYRPGIVLDRIASERNRQPVALFGKVYCKVDAGSSPIEVGDLLTTSETPGCAMKALDPARSFGAVIGKALRPVKEGGALIPILVSLQ</sequence>
<proteinExistence type="predicted"/>
<protein>
    <submittedName>
        <fullName evidence="1">Uncharacterized protein</fullName>
    </submittedName>
</protein>
<name>A0A9J7BIV0_9BACT</name>
<accession>A0A9J7BIV0</accession>
<evidence type="ECO:0000313" key="1">
    <source>
        <dbReference type="EMBL" id="UWZ82852.1"/>
    </source>
</evidence>
<evidence type="ECO:0000313" key="2">
    <source>
        <dbReference type="Proteomes" id="UP001059380"/>
    </source>
</evidence>
<reference evidence="1" key="1">
    <citation type="submission" date="2021-04" db="EMBL/GenBank/DDBJ databases">
        <title>Phylogenetic analysis of Acidobacteriaceae.</title>
        <authorList>
            <person name="Qiu L."/>
            <person name="Zhang Q."/>
        </authorList>
    </citation>
    <scope>NUCLEOTIDE SEQUENCE</scope>
    <source>
        <strain evidence="1">DSM 25168</strain>
    </source>
</reference>
<keyword evidence="2" id="KW-1185">Reference proteome</keyword>
<organism evidence="1 2">
    <name type="scientific">Occallatibacter riparius</name>
    <dbReference type="NCBI Taxonomy" id="1002689"/>
    <lineage>
        <taxon>Bacteria</taxon>
        <taxon>Pseudomonadati</taxon>
        <taxon>Acidobacteriota</taxon>
        <taxon>Terriglobia</taxon>
        <taxon>Terriglobales</taxon>
        <taxon>Acidobacteriaceae</taxon>
        <taxon>Occallatibacter</taxon>
    </lineage>
</organism>
<gene>
    <name evidence="1" type="ORF">MOP44_20065</name>
</gene>
<dbReference type="Proteomes" id="UP001059380">
    <property type="component" value="Chromosome"/>
</dbReference>
<dbReference type="RefSeq" id="WP_260792132.1">
    <property type="nucleotide sequence ID" value="NZ_CP093313.1"/>
</dbReference>
<dbReference type="AlphaFoldDB" id="A0A9J7BIV0"/>
<dbReference type="KEGG" id="orp:MOP44_20065"/>
<dbReference type="EMBL" id="CP093313">
    <property type="protein sequence ID" value="UWZ82852.1"/>
    <property type="molecule type" value="Genomic_DNA"/>
</dbReference>